<reference evidence="1 2" key="1">
    <citation type="journal article" date="2019" name="Int. J. Syst. Evol. Microbiol.">
        <title>The Global Catalogue of Microorganisms (GCM) 10K type strain sequencing project: providing services to taxonomists for standard genome sequencing and annotation.</title>
        <authorList>
            <consortium name="The Broad Institute Genomics Platform"/>
            <consortium name="The Broad Institute Genome Sequencing Center for Infectious Disease"/>
            <person name="Wu L."/>
            <person name="Ma J."/>
        </authorList>
    </citation>
    <scope>NUCLEOTIDE SEQUENCE [LARGE SCALE GENOMIC DNA]</scope>
    <source>
        <strain evidence="1 2">JCM 14546</strain>
    </source>
</reference>
<keyword evidence="2" id="KW-1185">Reference proteome</keyword>
<dbReference type="Proteomes" id="UP001500755">
    <property type="component" value="Unassembled WGS sequence"/>
</dbReference>
<comment type="caution">
    <text evidence="1">The sequence shown here is derived from an EMBL/GenBank/DDBJ whole genome shotgun (WGS) entry which is preliminary data.</text>
</comment>
<organism evidence="1 2">
    <name type="scientific">Brevibacterium samyangense</name>
    <dbReference type="NCBI Taxonomy" id="366888"/>
    <lineage>
        <taxon>Bacteria</taxon>
        <taxon>Bacillati</taxon>
        <taxon>Actinomycetota</taxon>
        <taxon>Actinomycetes</taxon>
        <taxon>Micrococcales</taxon>
        <taxon>Brevibacteriaceae</taxon>
        <taxon>Brevibacterium</taxon>
    </lineage>
</organism>
<evidence type="ECO:0000313" key="1">
    <source>
        <dbReference type="EMBL" id="GAA2004066.1"/>
    </source>
</evidence>
<gene>
    <name evidence="1" type="ORF">GCM10009755_11680</name>
</gene>
<evidence type="ECO:0000313" key="2">
    <source>
        <dbReference type="Proteomes" id="UP001500755"/>
    </source>
</evidence>
<dbReference type="EMBL" id="BAAANO010000010">
    <property type="protein sequence ID" value="GAA2004066.1"/>
    <property type="molecule type" value="Genomic_DNA"/>
</dbReference>
<sequence length="264" mass="30522">MHTAEMLRRELYQFHIYGRSVEREAVIPHWGLRDRFGIVITEPFGDIGASLLVQNFITMFYEARPERKEADPQYPEIFHVGGRFGNHAPFDFYPARKEVFVEPDAPTLLERLNDFGITHLALPECIPGEVLEPYWWADRHAFPERTEWAALYSSTGRVQDPTFFLCGLDPITEANMLTALDVQSWVSRLKTWSIEEVRRRLAGPTPTHEAERWVRVVCERADEVPEAELERIRKQRAAFVGERGLPTEAYRQIAPPEALRFIGG</sequence>
<accession>A0ABN2TC63</accession>
<proteinExistence type="predicted"/>
<protein>
    <submittedName>
        <fullName evidence="1">Uncharacterized protein</fullName>
    </submittedName>
</protein>
<name>A0ABN2TC63_9MICO</name>
<dbReference type="RefSeq" id="WP_344307839.1">
    <property type="nucleotide sequence ID" value="NZ_BAAANO010000010.1"/>
</dbReference>